<feature type="compositionally biased region" description="Acidic residues" evidence="2">
    <location>
        <begin position="406"/>
        <end position="417"/>
    </location>
</feature>
<feature type="compositionally biased region" description="Acidic residues" evidence="2">
    <location>
        <begin position="656"/>
        <end position="665"/>
    </location>
</feature>
<feature type="region of interest" description="Disordered" evidence="2">
    <location>
        <begin position="473"/>
        <end position="506"/>
    </location>
</feature>
<organism evidence="4 5">
    <name type="scientific">Gigaspora rosea</name>
    <dbReference type="NCBI Taxonomy" id="44941"/>
    <lineage>
        <taxon>Eukaryota</taxon>
        <taxon>Fungi</taxon>
        <taxon>Fungi incertae sedis</taxon>
        <taxon>Mucoromycota</taxon>
        <taxon>Glomeromycotina</taxon>
        <taxon>Glomeromycetes</taxon>
        <taxon>Diversisporales</taxon>
        <taxon>Gigasporaceae</taxon>
        <taxon>Gigaspora</taxon>
    </lineage>
</organism>
<dbReference type="OrthoDB" id="2436294at2759"/>
<feature type="region of interest" description="Disordered" evidence="2">
    <location>
        <begin position="651"/>
        <end position="671"/>
    </location>
</feature>
<feature type="compositionally biased region" description="Basic residues" evidence="2">
    <location>
        <begin position="426"/>
        <end position="437"/>
    </location>
</feature>
<proteinExistence type="predicted"/>
<dbReference type="PROSITE" id="PS50158">
    <property type="entry name" value="ZF_CCHC"/>
    <property type="match status" value="1"/>
</dbReference>
<name>A0A397VCQ5_9GLOM</name>
<dbReference type="InterPro" id="IPR036875">
    <property type="entry name" value="Znf_CCHC_sf"/>
</dbReference>
<dbReference type="Proteomes" id="UP000266673">
    <property type="component" value="Unassembled WGS sequence"/>
</dbReference>
<feature type="region of interest" description="Disordered" evidence="2">
    <location>
        <begin position="348"/>
        <end position="438"/>
    </location>
</feature>
<evidence type="ECO:0000259" key="3">
    <source>
        <dbReference type="PROSITE" id="PS50158"/>
    </source>
</evidence>
<evidence type="ECO:0000256" key="2">
    <source>
        <dbReference type="SAM" id="MobiDB-lite"/>
    </source>
</evidence>
<feature type="region of interest" description="Disordered" evidence="2">
    <location>
        <begin position="237"/>
        <end position="257"/>
    </location>
</feature>
<evidence type="ECO:0000256" key="1">
    <source>
        <dbReference type="PROSITE-ProRule" id="PRU00047"/>
    </source>
</evidence>
<comment type="caution">
    <text evidence="4">The sequence shown here is derived from an EMBL/GenBank/DDBJ whole genome shotgun (WGS) entry which is preliminary data.</text>
</comment>
<feature type="domain" description="CCHC-type" evidence="3">
    <location>
        <begin position="354"/>
        <end position="370"/>
    </location>
</feature>
<dbReference type="GO" id="GO:0008270">
    <property type="term" value="F:zinc ion binding"/>
    <property type="evidence" value="ECO:0007669"/>
    <property type="project" value="UniProtKB-KW"/>
</dbReference>
<feature type="compositionally biased region" description="Low complexity" evidence="2">
    <location>
        <begin position="382"/>
        <end position="405"/>
    </location>
</feature>
<sequence length="684" mass="76192">MPKYYLRAPNPNLVAARIDVASGHANRVCAHGLFKTCLKGDAKDWYKRSLRRKNWELKNLLDNTGQATLALVQGRTAVQLGANLRHAHTVFDEDWSFADGRPTDRVINLPNANVGQSVVAGEVLLGQGSDSVGRFYSKLRKLARLASIDEQQIRLQFLHGISPDNQLEIRHIGINRPVSELLTELEEIERYKAEQLSGAYLHSNSDLVSTRKTHNVDTNKLVMTKTKIEELVRNTMASTQSAPGDKLKRPSQMEPGKIYRDPNLRLNDQEWLRMDSATDRLSALAGPSTLQSLIDTITKGVVDKFSSFLPKKNGGNVLKNDKVDSDEELANLKQKQLKLHVARAIKKAMKSQHRCSNCNRTGHNSRKCPRKKKSRSKKKGNVNKVSINSGSDTNNSSSSDSGSDSSDNESESEESSSEVESMNKKSSPKKHTSKKKSGTIIDSQIRKIILAMFNDPEVIETIKNNINNPNLSMTRRVAPKGPAKPDFINYREPAPEIPESDGEEKTLNDPMEIDFVRRKEPTTSLATIPVKIKHLKILALVLDSGAEPPITSEDIVKRVNWPIDKSEKYDLSGVATVPTESIGIARNFPITFPPDWGKDELKIPFNGKDHIIPVTMHKVKNNLEVNCTTTSQNDRDEVPLLCNKPLVSDQISQEVDSNESDNDPLEEWHASAGFSLDSTLKKNA</sequence>
<keyword evidence="5" id="KW-1185">Reference proteome</keyword>
<dbReference type="SUPFAM" id="SSF57756">
    <property type="entry name" value="Retrovirus zinc finger-like domains"/>
    <property type="match status" value="1"/>
</dbReference>
<keyword evidence="1" id="KW-0862">Zinc</keyword>
<protein>
    <recommendedName>
        <fullName evidence="3">CCHC-type domain-containing protein</fullName>
    </recommendedName>
</protein>
<dbReference type="AlphaFoldDB" id="A0A397VCQ5"/>
<dbReference type="GO" id="GO:0003676">
    <property type="term" value="F:nucleic acid binding"/>
    <property type="evidence" value="ECO:0007669"/>
    <property type="project" value="InterPro"/>
</dbReference>
<reference evidence="4 5" key="1">
    <citation type="submission" date="2018-06" db="EMBL/GenBank/DDBJ databases">
        <title>Comparative genomics reveals the genomic features of Rhizophagus irregularis, R. cerebriforme, R. diaphanum and Gigaspora rosea, and their symbiotic lifestyle signature.</title>
        <authorList>
            <person name="Morin E."/>
            <person name="San Clemente H."/>
            <person name="Chen E.C.H."/>
            <person name="De La Providencia I."/>
            <person name="Hainaut M."/>
            <person name="Kuo A."/>
            <person name="Kohler A."/>
            <person name="Murat C."/>
            <person name="Tang N."/>
            <person name="Roy S."/>
            <person name="Loubradou J."/>
            <person name="Henrissat B."/>
            <person name="Grigoriev I.V."/>
            <person name="Corradi N."/>
            <person name="Roux C."/>
            <person name="Martin F.M."/>
        </authorList>
    </citation>
    <scope>NUCLEOTIDE SEQUENCE [LARGE SCALE GENOMIC DNA]</scope>
    <source>
        <strain evidence="4 5">DAOM 194757</strain>
    </source>
</reference>
<keyword evidence="1" id="KW-0863">Zinc-finger</keyword>
<accession>A0A397VCQ5</accession>
<dbReference type="InterPro" id="IPR001878">
    <property type="entry name" value="Znf_CCHC"/>
</dbReference>
<dbReference type="EMBL" id="QKWP01000454">
    <property type="protein sequence ID" value="RIB19782.1"/>
    <property type="molecule type" value="Genomic_DNA"/>
</dbReference>
<gene>
    <name evidence="4" type="ORF">C2G38_2180959</name>
</gene>
<keyword evidence="1" id="KW-0479">Metal-binding</keyword>
<evidence type="ECO:0000313" key="5">
    <source>
        <dbReference type="Proteomes" id="UP000266673"/>
    </source>
</evidence>
<feature type="compositionally biased region" description="Basic residues" evidence="2">
    <location>
        <begin position="363"/>
        <end position="381"/>
    </location>
</feature>
<evidence type="ECO:0000313" key="4">
    <source>
        <dbReference type="EMBL" id="RIB19782.1"/>
    </source>
</evidence>